<feature type="transmembrane region" description="Helical" evidence="1">
    <location>
        <begin position="190"/>
        <end position="209"/>
    </location>
</feature>
<gene>
    <name evidence="2" type="ORF">E1284_36075</name>
</gene>
<organism evidence="2 3">
    <name type="scientific">Actinomadura bangladeshensis</name>
    <dbReference type="NCBI Taxonomy" id="453573"/>
    <lineage>
        <taxon>Bacteria</taxon>
        <taxon>Bacillati</taxon>
        <taxon>Actinomycetota</taxon>
        <taxon>Actinomycetes</taxon>
        <taxon>Streptosporangiales</taxon>
        <taxon>Thermomonosporaceae</taxon>
        <taxon>Actinomadura</taxon>
    </lineage>
</organism>
<reference evidence="2 3" key="1">
    <citation type="submission" date="2019-03" db="EMBL/GenBank/DDBJ databases">
        <title>Draft genome sequences of novel Actinobacteria.</title>
        <authorList>
            <person name="Sahin N."/>
            <person name="Ay H."/>
            <person name="Saygin H."/>
        </authorList>
    </citation>
    <scope>NUCLEOTIDE SEQUENCE [LARGE SCALE GENOMIC DNA]</scope>
    <source>
        <strain evidence="2 3">DSM 45347</strain>
    </source>
</reference>
<protein>
    <submittedName>
        <fullName evidence="2">PrsW family intramembrane metalloprotease</fullName>
    </submittedName>
</protein>
<keyword evidence="2" id="KW-0378">Hydrolase</keyword>
<keyword evidence="1" id="KW-0472">Membrane</keyword>
<feature type="transmembrane region" description="Helical" evidence="1">
    <location>
        <begin position="31"/>
        <end position="53"/>
    </location>
</feature>
<keyword evidence="2" id="KW-0645">Protease</keyword>
<dbReference type="OrthoDB" id="9785431at2"/>
<keyword evidence="2" id="KW-0482">Metalloprotease</keyword>
<dbReference type="PANTHER" id="PTHR36844:SF1">
    <property type="entry name" value="PROTEASE PRSW"/>
    <property type="match status" value="1"/>
</dbReference>
<evidence type="ECO:0000313" key="3">
    <source>
        <dbReference type="Proteomes" id="UP000295431"/>
    </source>
</evidence>
<dbReference type="GO" id="GO:0006508">
    <property type="term" value="P:proteolysis"/>
    <property type="evidence" value="ECO:0007669"/>
    <property type="project" value="UniProtKB-KW"/>
</dbReference>
<accession>A0A4R4N9Y6</accession>
<dbReference type="GO" id="GO:0008237">
    <property type="term" value="F:metallopeptidase activity"/>
    <property type="evidence" value="ECO:0007669"/>
    <property type="project" value="UniProtKB-KW"/>
</dbReference>
<dbReference type="InterPro" id="IPR026898">
    <property type="entry name" value="PrsW"/>
</dbReference>
<keyword evidence="1" id="KW-1133">Transmembrane helix</keyword>
<dbReference type="Pfam" id="PF13367">
    <property type="entry name" value="PrsW-protease"/>
    <property type="match status" value="1"/>
</dbReference>
<feature type="transmembrane region" description="Helical" evidence="1">
    <location>
        <begin position="7"/>
        <end position="25"/>
    </location>
</feature>
<keyword evidence="1" id="KW-0812">Transmembrane</keyword>
<sequence length="365" mass="38572">MTRRPAFWLWAAACTLGAWIAFHGIGAQVAAFPVGAIVGVALLAPSLAVGVWVLRRLHPVRSHPLGYALVAVSWGGLAAFGMALPANSAFQAVIGKTAGPGFNAVWGASIAAPVDEELLKLLGVAVLALMAPAAVRGPLDGWGYGALAGLGFQFAENFLYVLNTIVLTGATQDASAAFFSFGSRVVGGAWWSHWAMTAVGGAGLGCLLGRACRTSLAIAAGALLLAMALHSWWDAPVLSGVLLLPVKGAPILLAAIAAYRLSRRHYLSHFRRTVHAETAKGVLVPGEGHVLAFRKWRRKERWGVPAGEPRRLLARLRADQLELIEDGLGGLERDPGAADRLRADIQLVRHRLGSGRDTRAPDRLP</sequence>
<dbReference type="RefSeq" id="WP_131944641.1">
    <property type="nucleotide sequence ID" value="NZ_BAAAMX010000022.1"/>
</dbReference>
<dbReference type="EMBL" id="SMJW01000319">
    <property type="protein sequence ID" value="TDC04964.1"/>
    <property type="molecule type" value="Genomic_DNA"/>
</dbReference>
<dbReference type="AlphaFoldDB" id="A0A4R4N9Y6"/>
<feature type="transmembrane region" description="Helical" evidence="1">
    <location>
        <begin position="216"/>
        <end position="233"/>
    </location>
</feature>
<comment type="caution">
    <text evidence="2">The sequence shown here is derived from an EMBL/GenBank/DDBJ whole genome shotgun (WGS) entry which is preliminary data.</text>
</comment>
<name>A0A4R4N9Y6_9ACTN</name>
<dbReference type="PANTHER" id="PTHR36844">
    <property type="entry name" value="PROTEASE PRSW"/>
    <property type="match status" value="1"/>
</dbReference>
<keyword evidence="3" id="KW-1185">Reference proteome</keyword>
<evidence type="ECO:0000313" key="2">
    <source>
        <dbReference type="EMBL" id="TDC04964.1"/>
    </source>
</evidence>
<evidence type="ECO:0000256" key="1">
    <source>
        <dbReference type="SAM" id="Phobius"/>
    </source>
</evidence>
<feature type="transmembrane region" description="Helical" evidence="1">
    <location>
        <begin position="65"/>
        <end position="84"/>
    </location>
</feature>
<proteinExistence type="predicted"/>
<dbReference type="Proteomes" id="UP000295431">
    <property type="component" value="Unassembled WGS sequence"/>
</dbReference>
<feature type="transmembrane region" description="Helical" evidence="1">
    <location>
        <begin position="239"/>
        <end position="262"/>
    </location>
</feature>